<gene>
    <name evidence="3" type="ORF">GSM42_10695</name>
</gene>
<evidence type="ECO:0000313" key="4">
    <source>
        <dbReference type="Proteomes" id="UP000430692"/>
    </source>
</evidence>
<evidence type="ECO:0000256" key="1">
    <source>
        <dbReference type="SAM" id="MobiDB-lite"/>
    </source>
</evidence>
<dbReference type="Proteomes" id="UP000430692">
    <property type="component" value="Unassembled WGS sequence"/>
</dbReference>
<keyword evidence="4" id="KW-1185">Reference proteome</keyword>
<evidence type="ECO:0000256" key="2">
    <source>
        <dbReference type="SAM" id="Phobius"/>
    </source>
</evidence>
<accession>A0A6I4W0F8</accession>
<dbReference type="RefSeq" id="WP_160801530.1">
    <property type="nucleotide sequence ID" value="NZ_WUUL01000006.1"/>
</dbReference>
<protein>
    <submittedName>
        <fullName evidence="3">Uncharacterized protein</fullName>
    </submittedName>
</protein>
<reference evidence="3 4" key="1">
    <citation type="submission" date="2019-12" db="EMBL/GenBank/DDBJ databases">
        <title>Whole-genome analyses of novel actinobacteria.</title>
        <authorList>
            <person name="Sahin N."/>
            <person name="Saygin H."/>
        </authorList>
    </citation>
    <scope>NUCLEOTIDE SEQUENCE [LARGE SCALE GENOMIC DNA]</scope>
    <source>
        <strain evidence="3 4">KC615</strain>
    </source>
</reference>
<name>A0A6I4W0F8_9BACL</name>
<feature type="region of interest" description="Disordered" evidence="1">
    <location>
        <begin position="89"/>
        <end position="136"/>
    </location>
</feature>
<proteinExistence type="predicted"/>
<evidence type="ECO:0000313" key="3">
    <source>
        <dbReference type="EMBL" id="MXQ54174.1"/>
    </source>
</evidence>
<feature type="compositionally biased region" description="Basic and acidic residues" evidence="1">
    <location>
        <begin position="124"/>
        <end position="136"/>
    </location>
</feature>
<keyword evidence="2" id="KW-1133">Transmembrane helix</keyword>
<organism evidence="3 4">
    <name type="scientific">Shimazuella alba</name>
    <dbReference type="NCBI Taxonomy" id="2690964"/>
    <lineage>
        <taxon>Bacteria</taxon>
        <taxon>Bacillati</taxon>
        <taxon>Bacillota</taxon>
        <taxon>Bacilli</taxon>
        <taxon>Bacillales</taxon>
        <taxon>Thermoactinomycetaceae</taxon>
        <taxon>Shimazuella</taxon>
    </lineage>
</organism>
<dbReference type="AlphaFoldDB" id="A0A6I4W0F8"/>
<keyword evidence="2" id="KW-0472">Membrane</keyword>
<comment type="caution">
    <text evidence="3">The sequence shown here is derived from an EMBL/GenBank/DDBJ whole genome shotgun (WGS) entry which is preliminary data.</text>
</comment>
<sequence length="136" mass="15689">MYYTYRRRSNGSSFLIWLLISAVVILFISPRARRKVGGWLGTLSSLLMGVGKDIGRKVNQVGINISDKFRTYKLSDLAGGFMRTYTASKGSKISSNEQEEEENIYFHDLTSRENQTDEEDEHHEDESNDMKKYPHE</sequence>
<dbReference type="EMBL" id="WUUL01000006">
    <property type="protein sequence ID" value="MXQ54174.1"/>
    <property type="molecule type" value="Genomic_DNA"/>
</dbReference>
<keyword evidence="2" id="KW-0812">Transmembrane</keyword>
<feature type="transmembrane region" description="Helical" evidence="2">
    <location>
        <begin position="12"/>
        <end position="29"/>
    </location>
</feature>